<sequence>MFYLSRDLCKFCERMAEIWTELEVIFIKQKPEAIETGSGSPLSYFLLSL</sequence>
<reference evidence="1 2" key="2">
    <citation type="submission" date="2007-04" db="EMBL/GenBank/DDBJ databases">
        <title>Draft genome sequence of Ruminococcus obeum (ATCC 29174).</title>
        <authorList>
            <person name="Sudarsanam P."/>
            <person name="Ley R."/>
            <person name="Guruge J."/>
            <person name="Turnbaugh P.J."/>
            <person name="Mahowald M."/>
            <person name="Liep D."/>
            <person name="Gordon J."/>
        </authorList>
    </citation>
    <scope>NUCLEOTIDE SEQUENCE [LARGE SCALE GENOMIC DNA]</scope>
    <source>
        <strain evidence="1 2">ATCC 29174</strain>
    </source>
</reference>
<dbReference type="Proteomes" id="UP000006002">
    <property type="component" value="Unassembled WGS sequence"/>
</dbReference>
<gene>
    <name evidence="1" type="ORF">RUMOBE_02598</name>
</gene>
<proteinExistence type="predicted"/>
<reference evidence="1 2" key="1">
    <citation type="submission" date="2007-03" db="EMBL/GenBank/DDBJ databases">
        <authorList>
            <person name="Fulton L."/>
            <person name="Clifton S."/>
            <person name="Fulton B."/>
            <person name="Xu J."/>
            <person name="Minx P."/>
            <person name="Pepin K.H."/>
            <person name="Johnson M."/>
            <person name="Thiruvilangam P."/>
            <person name="Bhonagiri V."/>
            <person name="Nash W.E."/>
            <person name="Mardis E.R."/>
            <person name="Wilson R.K."/>
        </authorList>
    </citation>
    <scope>NUCLEOTIDE SEQUENCE [LARGE SCALE GENOMIC DNA]</scope>
    <source>
        <strain evidence="1 2">ATCC 29174</strain>
    </source>
</reference>
<dbReference type="AlphaFoldDB" id="A5ZUB4"/>
<protein>
    <submittedName>
        <fullName evidence="1">Uncharacterized protein</fullName>
    </submittedName>
</protein>
<comment type="caution">
    <text evidence="1">The sequence shown here is derived from an EMBL/GenBank/DDBJ whole genome shotgun (WGS) entry which is preliminary data.</text>
</comment>
<accession>A5ZUB4</accession>
<evidence type="ECO:0000313" key="2">
    <source>
        <dbReference type="Proteomes" id="UP000006002"/>
    </source>
</evidence>
<dbReference type="HOGENOM" id="CLU_3132920_0_0_9"/>
<name>A5ZUB4_9FIRM</name>
<evidence type="ECO:0000313" key="1">
    <source>
        <dbReference type="EMBL" id="EDM86694.1"/>
    </source>
</evidence>
<organism evidence="1 2">
    <name type="scientific">Blautia obeum ATCC 29174</name>
    <dbReference type="NCBI Taxonomy" id="411459"/>
    <lineage>
        <taxon>Bacteria</taxon>
        <taxon>Bacillati</taxon>
        <taxon>Bacillota</taxon>
        <taxon>Clostridia</taxon>
        <taxon>Lachnospirales</taxon>
        <taxon>Lachnospiraceae</taxon>
        <taxon>Blautia</taxon>
    </lineage>
</organism>
<dbReference type="EMBL" id="AAVO02000012">
    <property type="protein sequence ID" value="EDM86694.1"/>
    <property type="molecule type" value="Genomic_DNA"/>
</dbReference>